<evidence type="ECO:0000256" key="1">
    <source>
        <dbReference type="SAM" id="MobiDB-lite"/>
    </source>
</evidence>
<protein>
    <submittedName>
        <fullName evidence="2">Uncharacterized protein</fullName>
    </submittedName>
</protein>
<feature type="region of interest" description="Disordered" evidence="1">
    <location>
        <begin position="71"/>
        <end position="129"/>
    </location>
</feature>
<keyword evidence="3" id="KW-1185">Reference proteome</keyword>
<evidence type="ECO:0000313" key="3">
    <source>
        <dbReference type="Proteomes" id="UP000678393"/>
    </source>
</evidence>
<feature type="compositionally biased region" description="Low complexity" evidence="1">
    <location>
        <begin position="82"/>
        <end position="120"/>
    </location>
</feature>
<dbReference type="Proteomes" id="UP000678393">
    <property type="component" value="Unassembled WGS sequence"/>
</dbReference>
<accession>A0A8S3ZW65</accession>
<dbReference type="GO" id="GO:0005525">
    <property type="term" value="F:GTP binding"/>
    <property type="evidence" value="ECO:0007669"/>
    <property type="project" value="TreeGrafter"/>
</dbReference>
<gene>
    <name evidence="2" type="ORF">CUNI_LOCUS16189</name>
</gene>
<name>A0A8S3ZW65_9EUPU</name>
<sequence length="175" mass="19019">MAGVRPKQRSTSLKKPSQRILENTELETMRPRTTSLPTRSEIVRPGRRYLSPISDHESSLQPLRSFIKTPKGLINRGDSMRSRSNSSVISSCSGSMSELTPQSRSRTSSSVSYGSVCSHSPGPPGSPVHSISPVCHTDPPYRVTVLGSSGVGRRSLTHQFTTSQYLGGMDSPFSQ</sequence>
<feature type="non-terminal residue" evidence="2">
    <location>
        <position position="1"/>
    </location>
</feature>
<feature type="region of interest" description="Disordered" evidence="1">
    <location>
        <begin position="1"/>
        <end position="43"/>
    </location>
</feature>
<organism evidence="2 3">
    <name type="scientific">Candidula unifasciata</name>
    <dbReference type="NCBI Taxonomy" id="100452"/>
    <lineage>
        <taxon>Eukaryota</taxon>
        <taxon>Metazoa</taxon>
        <taxon>Spiralia</taxon>
        <taxon>Lophotrochozoa</taxon>
        <taxon>Mollusca</taxon>
        <taxon>Gastropoda</taxon>
        <taxon>Heterobranchia</taxon>
        <taxon>Euthyneura</taxon>
        <taxon>Panpulmonata</taxon>
        <taxon>Eupulmonata</taxon>
        <taxon>Stylommatophora</taxon>
        <taxon>Helicina</taxon>
        <taxon>Helicoidea</taxon>
        <taxon>Geomitridae</taxon>
        <taxon>Candidula</taxon>
    </lineage>
</organism>
<comment type="caution">
    <text evidence="2">The sequence shown here is derived from an EMBL/GenBank/DDBJ whole genome shotgun (WGS) entry which is preliminary data.</text>
</comment>
<dbReference type="OrthoDB" id="5239715at2759"/>
<reference evidence="2" key="1">
    <citation type="submission" date="2021-04" db="EMBL/GenBank/DDBJ databases">
        <authorList>
            <consortium name="Molecular Ecology Group"/>
        </authorList>
    </citation>
    <scope>NUCLEOTIDE SEQUENCE</scope>
</reference>
<dbReference type="PANTHER" id="PTHR45775">
    <property type="entry name" value="RAD, GEM/KIR FAMILY MEMBER 2, ISOFORM C"/>
    <property type="match status" value="1"/>
</dbReference>
<dbReference type="AlphaFoldDB" id="A0A8S3ZW65"/>
<evidence type="ECO:0000313" key="2">
    <source>
        <dbReference type="EMBL" id="CAG5130631.1"/>
    </source>
</evidence>
<dbReference type="EMBL" id="CAJHNH020004146">
    <property type="protein sequence ID" value="CAG5130631.1"/>
    <property type="molecule type" value="Genomic_DNA"/>
</dbReference>
<dbReference type="PANTHER" id="PTHR45775:SF6">
    <property type="entry name" value="RAD, GEM_KIR FAMILY MEMBER 2, ISOFORM C"/>
    <property type="match status" value="1"/>
</dbReference>
<dbReference type="InterPro" id="IPR051641">
    <property type="entry name" value="RGK_GTP-binding_reg"/>
</dbReference>
<proteinExistence type="predicted"/>
<dbReference type="GO" id="GO:0005886">
    <property type="term" value="C:plasma membrane"/>
    <property type="evidence" value="ECO:0007669"/>
    <property type="project" value="TreeGrafter"/>
</dbReference>
<dbReference type="GO" id="GO:0005246">
    <property type="term" value="F:calcium channel regulator activity"/>
    <property type="evidence" value="ECO:0007669"/>
    <property type="project" value="TreeGrafter"/>
</dbReference>